<accession>A0A0G0PQH5</accession>
<evidence type="ECO:0008006" key="5">
    <source>
        <dbReference type="Google" id="ProtNLM"/>
    </source>
</evidence>
<keyword evidence="2" id="KW-0812">Transmembrane</keyword>
<feature type="coiled-coil region" evidence="1">
    <location>
        <begin position="56"/>
        <end position="83"/>
    </location>
</feature>
<keyword evidence="2" id="KW-1133">Transmembrane helix</keyword>
<feature type="transmembrane region" description="Helical" evidence="2">
    <location>
        <begin position="21"/>
        <end position="40"/>
    </location>
</feature>
<gene>
    <name evidence="3" type="ORF">UT63_C0099G0005</name>
</gene>
<evidence type="ECO:0000256" key="1">
    <source>
        <dbReference type="SAM" id="Coils"/>
    </source>
</evidence>
<dbReference type="EMBL" id="LBXN01000099">
    <property type="protein sequence ID" value="KKR30414.1"/>
    <property type="molecule type" value="Genomic_DNA"/>
</dbReference>
<organism evidence="3 4">
    <name type="scientific">Candidatus Gottesmanbacteria bacterium GW2011_GWC2_39_8</name>
    <dbReference type="NCBI Taxonomy" id="1618450"/>
    <lineage>
        <taxon>Bacteria</taxon>
        <taxon>Candidatus Gottesmaniibacteriota</taxon>
    </lineage>
</organism>
<proteinExistence type="predicted"/>
<keyword evidence="1" id="KW-0175">Coiled coil</keyword>
<dbReference type="Pfam" id="PF05137">
    <property type="entry name" value="PilN"/>
    <property type="match status" value="1"/>
</dbReference>
<reference evidence="3 4" key="1">
    <citation type="journal article" date="2015" name="Nature">
        <title>rRNA introns, odd ribosomes, and small enigmatic genomes across a large radiation of phyla.</title>
        <authorList>
            <person name="Brown C.T."/>
            <person name="Hug L.A."/>
            <person name="Thomas B.C."/>
            <person name="Sharon I."/>
            <person name="Castelle C.J."/>
            <person name="Singh A."/>
            <person name="Wilkins M.J."/>
            <person name="Williams K.H."/>
            <person name="Banfield J.F."/>
        </authorList>
    </citation>
    <scope>NUCLEOTIDE SEQUENCE [LARGE SCALE GENOMIC DNA]</scope>
</reference>
<keyword evidence="2" id="KW-0472">Membrane</keyword>
<protein>
    <recommendedName>
        <fullName evidence="5">Fimbrial assembly family protein</fullName>
    </recommendedName>
</protein>
<evidence type="ECO:0000256" key="2">
    <source>
        <dbReference type="SAM" id="Phobius"/>
    </source>
</evidence>
<evidence type="ECO:0000313" key="3">
    <source>
        <dbReference type="EMBL" id="KKR30414.1"/>
    </source>
</evidence>
<dbReference type="InterPro" id="IPR007813">
    <property type="entry name" value="PilN"/>
</dbReference>
<sequence length="213" mass="24687">MKEVNLLPQDIIDEEEKKNRLRFWIITISATLLFLLPIFLNLERSIYKTKNELYRNTKEKEKVQEMANKLSLLNEEKEKLDLRQAILSEVIDDIPWHQTLYKIANSINQNTWLEQLDISSGEDTGKKENVKPSDEVIKASGGYFSYLKKDEKGTKDNRLKVSLSGYAISNIDLAEFMASLTTENKFKSVNLEFAERTNLKGFDAVKFLIKCEI</sequence>
<dbReference type="AlphaFoldDB" id="A0A0G0PQH5"/>
<evidence type="ECO:0000313" key="4">
    <source>
        <dbReference type="Proteomes" id="UP000034539"/>
    </source>
</evidence>
<comment type="caution">
    <text evidence="3">The sequence shown here is derived from an EMBL/GenBank/DDBJ whole genome shotgun (WGS) entry which is preliminary data.</text>
</comment>
<dbReference type="Proteomes" id="UP000034539">
    <property type="component" value="Unassembled WGS sequence"/>
</dbReference>
<name>A0A0G0PQH5_9BACT</name>